<dbReference type="Gene3D" id="3.30.2270.10">
    <property type="entry name" value="Folate-binding superfamily"/>
    <property type="match status" value="1"/>
</dbReference>
<name>A0ABT1CKL0_9HYPH</name>
<proteinExistence type="predicted"/>
<accession>A0ABT1CKL0</accession>
<dbReference type="Proteomes" id="UP001320715">
    <property type="component" value="Unassembled WGS sequence"/>
</dbReference>
<keyword evidence="2" id="KW-1185">Reference proteome</keyword>
<dbReference type="NCBIfam" id="TIGR01374">
    <property type="entry name" value="soxD"/>
    <property type="match status" value="1"/>
</dbReference>
<reference evidence="1 2" key="1">
    <citation type="submission" date="2020-01" db="EMBL/GenBank/DDBJ databases">
        <title>Genomes of bacteria type strains.</title>
        <authorList>
            <person name="Chen J."/>
            <person name="Zhu S."/>
            <person name="Yang J."/>
        </authorList>
    </citation>
    <scope>NUCLEOTIDE SEQUENCE [LARGE SCALE GENOMIC DNA]</scope>
    <source>
        <strain evidence="1 2">DSM 16655</strain>
    </source>
</reference>
<comment type="caution">
    <text evidence="1">The sequence shown here is derived from an EMBL/GenBank/DDBJ whole genome shotgun (WGS) entry which is preliminary data.</text>
</comment>
<sequence>MLLIHCPYCQEERPELEFRNTGEAHIERPKDIAGISDEEFEKFFFIRANPKGVTYERWRHIHGCARFFNAVRDTVSDRFVTTYKAGEPRAEVERGDDGVLTVKGAAQ</sequence>
<dbReference type="RefSeq" id="WP_152010359.1">
    <property type="nucleotide sequence ID" value="NZ_JAAAML010000001.1"/>
</dbReference>
<organism evidence="1 2">
    <name type="scientific">Hoeflea alexandrii</name>
    <dbReference type="NCBI Taxonomy" id="288436"/>
    <lineage>
        <taxon>Bacteria</taxon>
        <taxon>Pseudomonadati</taxon>
        <taxon>Pseudomonadota</taxon>
        <taxon>Alphaproteobacteria</taxon>
        <taxon>Hyphomicrobiales</taxon>
        <taxon>Rhizobiaceae</taxon>
        <taxon>Hoeflea</taxon>
    </lineage>
</organism>
<evidence type="ECO:0000313" key="1">
    <source>
        <dbReference type="EMBL" id="MCO6406742.1"/>
    </source>
</evidence>
<gene>
    <name evidence="1" type="ORF">GTW23_01030</name>
</gene>
<evidence type="ECO:0000313" key="2">
    <source>
        <dbReference type="Proteomes" id="UP001320715"/>
    </source>
</evidence>
<dbReference type="EMBL" id="JAAAML010000001">
    <property type="protein sequence ID" value="MCO6406742.1"/>
    <property type="molecule type" value="Genomic_DNA"/>
</dbReference>
<dbReference type="InterPro" id="IPR038561">
    <property type="entry name" value="SoxD_sf"/>
</dbReference>
<dbReference type="InterPro" id="IPR006279">
    <property type="entry name" value="SoxD"/>
</dbReference>
<protein>
    <submittedName>
        <fullName evidence="1">Sarcosine oxidase subunit delta family protein</fullName>
    </submittedName>
</protein>
<dbReference type="Pfam" id="PF04267">
    <property type="entry name" value="SoxD"/>
    <property type="match status" value="1"/>
</dbReference>